<evidence type="ECO:0000313" key="3">
    <source>
        <dbReference type="Proteomes" id="UP000254651"/>
    </source>
</evidence>
<protein>
    <submittedName>
        <fullName evidence="2">Diadenosine tetraphosphatase</fullName>
        <ecNumber evidence="2">3.6.1.17</ecNumber>
    </submittedName>
</protein>
<name>A0A378UH12_BERDE</name>
<dbReference type="GO" id="GO:0004081">
    <property type="term" value="F:bis(5'-nucleosyl)-tetraphosphatase (asymmetrical) activity"/>
    <property type="evidence" value="ECO:0007669"/>
    <property type="project" value="UniProtKB-EC"/>
</dbReference>
<organism evidence="2 3">
    <name type="scientific">Bergeriella denitrificans</name>
    <name type="common">Neisseria denitrificans</name>
    <dbReference type="NCBI Taxonomy" id="494"/>
    <lineage>
        <taxon>Bacteria</taxon>
        <taxon>Pseudomonadati</taxon>
        <taxon>Pseudomonadota</taxon>
        <taxon>Betaproteobacteria</taxon>
        <taxon>Neisseriales</taxon>
        <taxon>Neisseriaceae</taxon>
        <taxon>Bergeriella</taxon>
    </lineage>
</organism>
<reference evidence="2 3" key="1">
    <citation type="submission" date="2018-06" db="EMBL/GenBank/DDBJ databases">
        <authorList>
            <consortium name="Pathogen Informatics"/>
            <person name="Doyle S."/>
        </authorList>
    </citation>
    <scope>NUCLEOTIDE SEQUENCE [LARGE SCALE GENOMIC DNA]</scope>
    <source>
        <strain evidence="2 3">NCTC10295</strain>
    </source>
</reference>
<keyword evidence="2" id="KW-0378">Hydrolase</keyword>
<dbReference type="SUPFAM" id="SSF56300">
    <property type="entry name" value="Metallo-dependent phosphatases"/>
    <property type="match status" value="1"/>
</dbReference>
<dbReference type="Pfam" id="PF00149">
    <property type="entry name" value="Metallophos"/>
    <property type="match status" value="1"/>
</dbReference>
<dbReference type="EC" id="3.6.1.17" evidence="2"/>
<proteinExistence type="predicted"/>
<dbReference type="Gene3D" id="3.60.21.10">
    <property type="match status" value="1"/>
</dbReference>
<evidence type="ECO:0000259" key="1">
    <source>
        <dbReference type="Pfam" id="PF00149"/>
    </source>
</evidence>
<dbReference type="PANTHER" id="PTHR42850">
    <property type="entry name" value="METALLOPHOSPHOESTERASE"/>
    <property type="match status" value="1"/>
</dbReference>
<sequence>MNAYRYRRTLPDAPLDIVGDVHGEFAAFQALLRHLGYRADGSHPEGRRLVFVGDLCDRGPDSPAMLAWAERAVKAGYAFVALGNHELNLLVDDAKDGSGWFFTQRAEKDAANYAPWQQADAAEKAAITAWLAEQPLIWEREDIRIVHAAWLPEQLARLDAAAGEGLVAQYRRFDRELTEQLQSAPWYADYRYEQQHYADLAEQPGQAPPPMPATAQYDLARSRAHPIRALTSGVERLSAEPFFAGGRWRGTERCPWWTDYREDIPVVIGHYWRAWQASENAVAAERNLFPSAPNAWHGAKQNVFCVDFSVGASWRARKYPHKYTAAQFRLAALRWPENILVADNGETLAVE</sequence>
<dbReference type="GO" id="GO:0005737">
    <property type="term" value="C:cytoplasm"/>
    <property type="evidence" value="ECO:0007669"/>
    <property type="project" value="TreeGrafter"/>
</dbReference>
<accession>A0A378UH12</accession>
<gene>
    <name evidence="2" type="primary">apaH_2</name>
    <name evidence="2" type="ORF">NCTC10295_01381</name>
</gene>
<dbReference type="RefSeq" id="WP_066079089.1">
    <property type="nucleotide sequence ID" value="NZ_CP181246.1"/>
</dbReference>
<dbReference type="Proteomes" id="UP000254651">
    <property type="component" value="Unassembled WGS sequence"/>
</dbReference>
<evidence type="ECO:0000313" key="2">
    <source>
        <dbReference type="EMBL" id="STZ76606.1"/>
    </source>
</evidence>
<dbReference type="GO" id="GO:0016791">
    <property type="term" value="F:phosphatase activity"/>
    <property type="evidence" value="ECO:0007669"/>
    <property type="project" value="TreeGrafter"/>
</dbReference>
<dbReference type="InterPro" id="IPR029052">
    <property type="entry name" value="Metallo-depent_PP-like"/>
</dbReference>
<feature type="domain" description="Calcineurin-like phosphoesterase" evidence="1">
    <location>
        <begin position="15"/>
        <end position="101"/>
    </location>
</feature>
<dbReference type="EMBL" id="UGQS01000002">
    <property type="protein sequence ID" value="STZ76606.1"/>
    <property type="molecule type" value="Genomic_DNA"/>
</dbReference>
<keyword evidence="3" id="KW-1185">Reference proteome</keyword>
<dbReference type="AlphaFoldDB" id="A0A378UH12"/>
<dbReference type="InterPro" id="IPR004843">
    <property type="entry name" value="Calcineurin-like_PHP"/>
</dbReference>
<dbReference type="PANTHER" id="PTHR42850:SF7">
    <property type="entry name" value="BIS(5'-NUCLEOSYL)-TETRAPHOSPHATASE PRPE [ASYMMETRICAL]"/>
    <property type="match status" value="1"/>
</dbReference>
<dbReference type="InterPro" id="IPR050126">
    <property type="entry name" value="Ap4A_hydrolase"/>
</dbReference>